<name>A0A7U2F1I8_PHANO</name>
<protein>
    <submittedName>
        <fullName evidence="1">Uncharacterized protein</fullName>
    </submittedName>
</protein>
<dbReference type="EMBL" id="CP069028">
    <property type="protein sequence ID" value="QRC96652.1"/>
    <property type="molecule type" value="Genomic_DNA"/>
</dbReference>
<feature type="non-terminal residue" evidence="1">
    <location>
        <position position="1"/>
    </location>
</feature>
<accession>A0A7U2F1I8</accession>
<organism evidence="1 2">
    <name type="scientific">Phaeosphaeria nodorum (strain SN15 / ATCC MYA-4574 / FGSC 10173)</name>
    <name type="common">Glume blotch fungus</name>
    <name type="synonym">Parastagonospora nodorum</name>
    <dbReference type="NCBI Taxonomy" id="321614"/>
    <lineage>
        <taxon>Eukaryota</taxon>
        <taxon>Fungi</taxon>
        <taxon>Dikarya</taxon>
        <taxon>Ascomycota</taxon>
        <taxon>Pezizomycotina</taxon>
        <taxon>Dothideomycetes</taxon>
        <taxon>Pleosporomycetidae</taxon>
        <taxon>Pleosporales</taxon>
        <taxon>Pleosporineae</taxon>
        <taxon>Phaeosphaeriaceae</taxon>
        <taxon>Parastagonospora</taxon>
    </lineage>
</organism>
<sequence>HNHTPLVVMAAQLGGTVWFPPHQRLEHSAQLTRLSNAMLGHISNFFCERLSRHRRCMNKGEHGHVGLRRYIKYILTSYKVGQPVFHLMWLLYLADNHMYSVAYQQPCTCSLLVWSIGIDARHFSVGMRAFDDNETKFAKQTNLYLVPRCPLCFCESFRKKIDVWLPPGLANSFRIPREPSDSSFRGVCVRHAYDFPCLQCRAHAV</sequence>
<evidence type="ECO:0000313" key="2">
    <source>
        <dbReference type="Proteomes" id="UP000663193"/>
    </source>
</evidence>
<dbReference type="Proteomes" id="UP000663193">
    <property type="component" value="Chromosome 6"/>
</dbReference>
<proteinExistence type="predicted"/>
<gene>
    <name evidence="1" type="ORF">JI435_409360</name>
</gene>
<evidence type="ECO:0000313" key="1">
    <source>
        <dbReference type="EMBL" id="QRC96652.1"/>
    </source>
</evidence>
<dbReference type="VEuPathDB" id="FungiDB:JI435_409360"/>
<reference evidence="2" key="1">
    <citation type="journal article" date="2021" name="BMC Genomics">
        <title>Chromosome-level genome assembly and manually-curated proteome of model necrotroph Parastagonospora nodorum Sn15 reveals a genome-wide trove of candidate effector homologs, and redundancy of virulence-related functions within an accessory chromosome.</title>
        <authorList>
            <person name="Bertazzoni S."/>
            <person name="Jones D.A.B."/>
            <person name="Phan H.T."/>
            <person name="Tan K.-C."/>
            <person name="Hane J.K."/>
        </authorList>
    </citation>
    <scope>NUCLEOTIDE SEQUENCE [LARGE SCALE GENOMIC DNA]</scope>
    <source>
        <strain evidence="2">SN15 / ATCC MYA-4574 / FGSC 10173)</strain>
    </source>
</reference>
<keyword evidence="2" id="KW-1185">Reference proteome</keyword>
<dbReference type="AlphaFoldDB" id="A0A7U2F1I8"/>